<sequence>MRDSRRQHHSHHTDCCSICPSYWCGGESGEFH</sequence>
<name>A0AA35TM63_GEOBA</name>
<gene>
    <name evidence="1" type="ORF">GBAR_LOCUS27751</name>
</gene>
<proteinExistence type="predicted"/>
<accession>A0AA35TM63</accession>
<dbReference type="Proteomes" id="UP001174909">
    <property type="component" value="Unassembled WGS sequence"/>
</dbReference>
<keyword evidence="2" id="KW-1185">Reference proteome</keyword>
<reference evidence="1" key="1">
    <citation type="submission" date="2023-03" db="EMBL/GenBank/DDBJ databases">
        <authorList>
            <person name="Steffen K."/>
            <person name="Cardenas P."/>
        </authorList>
    </citation>
    <scope>NUCLEOTIDE SEQUENCE</scope>
</reference>
<organism evidence="1 2">
    <name type="scientific">Geodia barretti</name>
    <name type="common">Barrett's horny sponge</name>
    <dbReference type="NCBI Taxonomy" id="519541"/>
    <lineage>
        <taxon>Eukaryota</taxon>
        <taxon>Metazoa</taxon>
        <taxon>Porifera</taxon>
        <taxon>Demospongiae</taxon>
        <taxon>Heteroscleromorpha</taxon>
        <taxon>Tetractinellida</taxon>
        <taxon>Astrophorina</taxon>
        <taxon>Geodiidae</taxon>
        <taxon>Geodia</taxon>
    </lineage>
</organism>
<dbReference type="AlphaFoldDB" id="A0AA35TM63"/>
<evidence type="ECO:0000313" key="2">
    <source>
        <dbReference type="Proteomes" id="UP001174909"/>
    </source>
</evidence>
<comment type="caution">
    <text evidence="1">The sequence shown here is derived from an EMBL/GenBank/DDBJ whole genome shotgun (WGS) entry which is preliminary data.</text>
</comment>
<protein>
    <submittedName>
        <fullName evidence="1">Uncharacterized protein</fullName>
    </submittedName>
</protein>
<dbReference type="EMBL" id="CASHTH010003877">
    <property type="protein sequence ID" value="CAI8050549.1"/>
    <property type="molecule type" value="Genomic_DNA"/>
</dbReference>
<evidence type="ECO:0000313" key="1">
    <source>
        <dbReference type="EMBL" id="CAI8050549.1"/>
    </source>
</evidence>